<sequence length="69" mass="7756">MTLKIRTGGVYKDARGYEVIIAMRYPDGKFYGAQGIVYLADGRSHVHAYKDQDPWRLVEEINHAGGDNA</sequence>
<comment type="caution">
    <text evidence="2">The sequence shown here is derived from an EMBL/GenBank/DDBJ whole genome shotgun (WGS) entry which is preliminary data.</text>
</comment>
<proteinExistence type="predicted"/>
<dbReference type="Proteomes" id="UP000216188">
    <property type="component" value="Unassembled WGS sequence"/>
</dbReference>
<name>A0A256GKU4_9HYPH</name>
<protein>
    <submittedName>
        <fullName evidence="2">Uncharacterized protein</fullName>
    </submittedName>
</protein>
<reference evidence="2 3" key="1">
    <citation type="submission" date="2017-07" db="EMBL/GenBank/DDBJ databases">
        <title>Phylogenetic study on the rhizospheric bacterium Ochrobactrum sp. A44.</title>
        <authorList>
            <person name="Krzyzanowska D.M."/>
            <person name="Ossowicki A."/>
            <person name="Rajewska M."/>
            <person name="Maciag T."/>
            <person name="Kaczynski Z."/>
            <person name="Czerwicka M."/>
            <person name="Jafra S."/>
        </authorList>
    </citation>
    <scope>NUCLEOTIDE SEQUENCE [LARGE SCALE GENOMIC DNA]</scope>
    <source>
        <strain evidence="2 3">CCUG 30717</strain>
    </source>
</reference>
<dbReference type="AlphaFoldDB" id="A0A256GKU4"/>
<reference evidence="1 4" key="2">
    <citation type="submission" date="2018-11" db="EMBL/GenBank/DDBJ databases">
        <title>Genome sequencing and analysis.</title>
        <authorList>
            <person name="Huang Y.-T."/>
        </authorList>
    </citation>
    <scope>NUCLEOTIDE SEQUENCE [LARGE SCALE GENOMIC DNA]</scope>
    <source>
        <strain evidence="1 4">SHIN</strain>
    </source>
</reference>
<evidence type="ECO:0000313" key="4">
    <source>
        <dbReference type="Proteomes" id="UP000526233"/>
    </source>
</evidence>
<evidence type="ECO:0000313" key="2">
    <source>
        <dbReference type="EMBL" id="OYR27793.1"/>
    </source>
</evidence>
<dbReference type="EMBL" id="NNRM01000017">
    <property type="protein sequence ID" value="OYR27793.1"/>
    <property type="molecule type" value="Genomic_DNA"/>
</dbReference>
<dbReference type="RefSeq" id="WP_007874012.1">
    <property type="nucleotide sequence ID" value="NZ_CAXURC020000001.1"/>
</dbReference>
<evidence type="ECO:0000313" key="3">
    <source>
        <dbReference type="Proteomes" id="UP000216188"/>
    </source>
</evidence>
<dbReference type="EMBL" id="PKQI01000002">
    <property type="protein sequence ID" value="NNV20893.1"/>
    <property type="molecule type" value="Genomic_DNA"/>
</dbReference>
<accession>A0A256GKU4</accession>
<keyword evidence="3" id="KW-1185">Reference proteome</keyword>
<organism evidence="2 3">
    <name type="scientific">Brucella pseudogrignonensis</name>
    <dbReference type="NCBI Taxonomy" id="419475"/>
    <lineage>
        <taxon>Bacteria</taxon>
        <taxon>Pseudomonadati</taxon>
        <taxon>Pseudomonadota</taxon>
        <taxon>Alphaproteobacteria</taxon>
        <taxon>Hyphomicrobiales</taxon>
        <taxon>Brucellaceae</taxon>
        <taxon>Brucella/Ochrobactrum group</taxon>
        <taxon>Brucella</taxon>
    </lineage>
</organism>
<gene>
    <name evidence="2" type="ORF">CEV34_2091</name>
    <name evidence="1" type="ORF">EHE22_10700</name>
</gene>
<dbReference type="Proteomes" id="UP000526233">
    <property type="component" value="Unassembled WGS sequence"/>
</dbReference>
<evidence type="ECO:0000313" key="1">
    <source>
        <dbReference type="EMBL" id="NNV20893.1"/>
    </source>
</evidence>